<protein>
    <submittedName>
        <fullName evidence="1">Uncharacterized protein</fullName>
    </submittedName>
</protein>
<accession>A0A8T0FB51</accession>
<keyword evidence="2" id="KW-1185">Reference proteome</keyword>
<organism evidence="1 2">
    <name type="scientific">Argiope bruennichi</name>
    <name type="common">Wasp spider</name>
    <name type="synonym">Aranea bruennichi</name>
    <dbReference type="NCBI Taxonomy" id="94029"/>
    <lineage>
        <taxon>Eukaryota</taxon>
        <taxon>Metazoa</taxon>
        <taxon>Ecdysozoa</taxon>
        <taxon>Arthropoda</taxon>
        <taxon>Chelicerata</taxon>
        <taxon>Arachnida</taxon>
        <taxon>Araneae</taxon>
        <taxon>Araneomorphae</taxon>
        <taxon>Entelegynae</taxon>
        <taxon>Araneoidea</taxon>
        <taxon>Araneidae</taxon>
        <taxon>Argiope</taxon>
    </lineage>
</organism>
<comment type="caution">
    <text evidence="1">The sequence shown here is derived from an EMBL/GenBank/DDBJ whole genome shotgun (WGS) entry which is preliminary data.</text>
</comment>
<dbReference type="EMBL" id="JABXBU010000015">
    <property type="protein sequence ID" value="KAF8788406.1"/>
    <property type="molecule type" value="Genomic_DNA"/>
</dbReference>
<reference evidence="1" key="1">
    <citation type="journal article" date="2020" name="bioRxiv">
        <title>Chromosome-level reference genome of the European wasp spider Argiope bruennichi: a resource for studies on range expansion and evolutionary adaptation.</title>
        <authorList>
            <person name="Sheffer M.M."/>
            <person name="Hoppe A."/>
            <person name="Krehenwinkel H."/>
            <person name="Uhl G."/>
            <person name="Kuss A.W."/>
            <person name="Jensen L."/>
            <person name="Jensen C."/>
            <person name="Gillespie R.G."/>
            <person name="Hoff K.J."/>
            <person name="Prost S."/>
        </authorList>
    </citation>
    <scope>NUCLEOTIDE SEQUENCE</scope>
</reference>
<evidence type="ECO:0000313" key="1">
    <source>
        <dbReference type="EMBL" id="KAF8788406.1"/>
    </source>
</evidence>
<proteinExistence type="predicted"/>
<name>A0A8T0FB51_ARGBR</name>
<reference evidence="1" key="2">
    <citation type="submission" date="2020-06" db="EMBL/GenBank/DDBJ databases">
        <authorList>
            <person name="Sheffer M."/>
        </authorList>
    </citation>
    <scope>NUCLEOTIDE SEQUENCE</scope>
</reference>
<sequence>MHSSRQPVEHRESNYCPSAHAHYYLPALLYPTFEVDTEGGLPGPGMENAGKDAQNPFSSLHGMPADALRTDGHSHLGRGIDLRPSPAGTTPGFHGNSISPLFLFHRLSRSSLHPPPLFQKGRVVVEGEGTERLFLCTNSTRLRHYWSATVRCSCPIQVKP</sequence>
<dbReference type="AlphaFoldDB" id="A0A8T0FB51"/>
<evidence type="ECO:0000313" key="2">
    <source>
        <dbReference type="Proteomes" id="UP000807504"/>
    </source>
</evidence>
<dbReference type="Proteomes" id="UP000807504">
    <property type="component" value="Unassembled WGS sequence"/>
</dbReference>
<gene>
    <name evidence="1" type="ORF">HNY73_009907</name>
</gene>